<evidence type="ECO:0000313" key="3">
    <source>
        <dbReference type="EMBL" id="GAA2119560.1"/>
    </source>
</evidence>
<keyword evidence="2" id="KW-1133">Transmembrane helix</keyword>
<evidence type="ECO:0000256" key="1">
    <source>
        <dbReference type="SAM" id="MobiDB-lite"/>
    </source>
</evidence>
<evidence type="ECO:0000256" key="2">
    <source>
        <dbReference type="SAM" id="Phobius"/>
    </source>
</evidence>
<name>A0ABN2XZM2_9ACTN</name>
<feature type="region of interest" description="Disordered" evidence="1">
    <location>
        <begin position="72"/>
        <end position="124"/>
    </location>
</feature>
<keyword evidence="2" id="KW-0472">Membrane</keyword>
<accession>A0ABN2XZM2</accession>
<reference evidence="3 4" key="1">
    <citation type="journal article" date="2019" name="Int. J. Syst. Evol. Microbiol.">
        <title>The Global Catalogue of Microorganisms (GCM) 10K type strain sequencing project: providing services to taxonomists for standard genome sequencing and annotation.</title>
        <authorList>
            <consortium name="The Broad Institute Genomics Platform"/>
            <consortium name="The Broad Institute Genome Sequencing Center for Infectious Disease"/>
            <person name="Wu L."/>
            <person name="Ma J."/>
        </authorList>
    </citation>
    <scope>NUCLEOTIDE SEQUENCE [LARGE SCALE GENOMIC DNA]</scope>
    <source>
        <strain evidence="3 4">JCM 16021</strain>
    </source>
</reference>
<dbReference type="EMBL" id="BAAAQQ010000003">
    <property type="protein sequence ID" value="GAA2119560.1"/>
    <property type="molecule type" value="Genomic_DNA"/>
</dbReference>
<protein>
    <recommendedName>
        <fullName evidence="5">WD40 repeat domain-containing protein</fullName>
    </recommendedName>
</protein>
<evidence type="ECO:0000313" key="4">
    <source>
        <dbReference type="Proteomes" id="UP001500575"/>
    </source>
</evidence>
<dbReference type="RefSeq" id="WP_344302799.1">
    <property type="nucleotide sequence ID" value="NZ_BAAAQQ010000003.1"/>
</dbReference>
<evidence type="ECO:0008006" key="5">
    <source>
        <dbReference type="Google" id="ProtNLM"/>
    </source>
</evidence>
<organism evidence="3 4">
    <name type="scientific">Nocardioides bigeumensis</name>
    <dbReference type="NCBI Taxonomy" id="433657"/>
    <lineage>
        <taxon>Bacteria</taxon>
        <taxon>Bacillati</taxon>
        <taxon>Actinomycetota</taxon>
        <taxon>Actinomycetes</taxon>
        <taxon>Propionibacteriales</taxon>
        <taxon>Nocardioidaceae</taxon>
        <taxon>Nocardioides</taxon>
    </lineage>
</organism>
<keyword evidence="4" id="KW-1185">Reference proteome</keyword>
<dbReference type="Proteomes" id="UP001500575">
    <property type="component" value="Unassembled WGS sequence"/>
</dbReference>
<comment type="caution">
    <text evidence="3">The sequence shown here is derived from an EMBL/GenBank/DDBJ whole genome shotgun (WGS) entry which is preliminary data.</text>
</comment>
<proteinExistence type="predicted"/>
<gene>
    <name evidence="3" type="ORF">GCM10009843_12390</name>
</gene>
<sequence>MSPIPNNPFNDDERALNRALHGQVDPLQASPLGLGEVQAKARVVRRHRRIAAAAAVAAAVAVVVPTALVATRGLDSTPDRPPVATQAPDPTRTEASDPTTSSPPEEAQTQPFDLSALEKGDDPKIDWADGRDVHRFDGTVVPDALPAGTTDFAPMADGWVVMTRDDQGGQYAQYVPADGVSTQVVHDASGGLATSPLGEVVAWATPEGTVNGFHNGGELFELPSVGAGEYFDAVAVTTEDCQEGRTSPGGCTVYVNTKGLESTARLTSSHGITDLVADDIDELTAWTSGRLAGIVERRDDMTTCSVVKKSDDGQPVVWETCDNRLVDFSPTGATVLGVGSVGDGDGGEGVVTLLDSTTGTPLVDLRADEKHQTFAYQWAWEDDSHVLLVVRSGVDWSIVRLGTDGSMEYAVAPVAGDADPSTSPPPLLLQQIS</sequence>
<feature type="compositionally biased region" description="Polar residues" evidence="1">
    <location>
        <begin position="96"/>
        <end position="112"/>
    </location>
</feature>
<feature type="transmembrane region" description="Helical" evidence="2">
    <location>
        <begin position="50"/>
        <end position="70"/>
    </location>
</feature>
<keyword evidence="2" id="KW-0812">Transmembrane</keyword>